<evidence type="ECO:0000256" key="5">
    <source>
        <dbReference type="ARBA" id="ARBA00023306"/>
    </source>
</evidence>
<dbReference type="SUPFAM" id="SSF63418">
    <property type="entry name" value="MurE/MurF N-terminal domain"/>
    <property type="match status" value="1"/>
</dbReference>
<dbReference type="NCBIfam" id="TIGR01085">
    <property type="entry name" value="murE"/>
    <property type="match status" value="1"/>
</dbReference>
<dbReference type="Pfam" id="PF01225">
    <property type="entry name" value="Mur_ligase"/>
    <property type="match status" value="1"/>
</dbReference>
<evidence type="ECO:0000256" key="3">
    <source>
        <dbReference type="ARBA" id="ARBA00022960"/>
    </source>
</evidence>
<dbReference type="EC" id="6.3.2.13" evidence="7"/>
<feature type="binding site" evidence="7">
    <location>
        <position position="199"/>
    </location>
    <ligand>
        <name>UDP-N-acetyl-alpha-D-muramoyl-L-alanyl-D-glutamate</name>
        <dbReference type="ChEBI" id="CHEBI:83900"/>
    </ligand>
</feature>
<dbReference type="Pfam" id="PF08245">
    <property type="entry name" value="Mur_ligase_M"/>
    <property type="match status" value="1"/>
</dbReference>
<comment type="cofactor">
    <cofactor evidence="7">
        <name>Mg(2+)</name>
        <dbReference type="ChEBI" id="CHEBI:18420"/>
    </cofactor>
</comment>
<comment type="catalytic activity">
    <reaction evidence="7">
        <text>UDP-N-acetyl-alpha-D-muramoyl-L-alanyl-D-glutamate + meso-2,6-diaminopimelate + ATP = UDP-N-acetyl-alpha-D-muramoyl-L-alanyl-gamma-D-glutamyl-meso-2,6-diaminopimelate + ADP + phosphate + H(+)</text>
        <dbReference type="Rhea" id="RHEA:23676"/>
        <dbReference type="ChEBI" id="CHEBI:15378"/>
        <dbReference type="ChEBI" id="CHEBI:30616"/>
        <dbReference type="ChEBI" id="CHEBI:43474"/>
        <dbReference type="ChEBI" id="CHEBI:57791"/>
        <dbReference type="ChEBI" id="CHEBI:83900"/>
        <dbReference type="ChEBI" id="CHEBI:83905"/>
        <dbReference type="ChEBI" id="CHEBI:456216"/>
        <dbReference type="EC" id="6.3.2.13"/>
    </reaction>
</comment>
<evidence type="ECO:0000256" key="1">
    <source>
        <dbReference type="ARBA" id="ARBA00005898"/>
    </source>
</evidence>
<dbReference type="InterPro" id="IPR000713">
    <property type="entry name" value="Mur_ligase_N"/>
</dbReference>
<dbReference type="UniPathway" id="UPA00219"/>
<keyword evidence="7" id="KW-0460">Magnesium</keyword>
<proteinExistence type="inferred from homology"/>
<evidence type="ECO:0000259" key="11">
    <source>
        <dbReference type="Pfam" id="PF08245"/>
    </source>
</evidence>
<dbReference type="GO" id="GO:0009252">
    <property type="term" value="P:peptidoglycan biosynthetic process"/>
    <property type="evidence" value="ECO:0007669"/>
    <property type="project" value="UniProtKB-UniRule"/>
</dbReference>
<evidence type="ECO:0000256" key="7">
    <source>
        <dbReference type="HAMAP-Rule" id="MF_00208"/>
    </source>
</evidence>
<dbReference type="GO" id="GO:0008360">
    <property type="term" value="P:regulation of cell shape"/>
    <property type="evidence" value="ECO:0007669"/>
    <property type="project" value="UniProtKB-KW"/>
</dbReference>
<keyword evidence="6 7" id="KW-0961">Cell wall biogenesis/degradation</keyword>
<protein>
    <recommendedName>
        <fullName evidence="7">UDP-N-acetylmuramoyl-L-alanyl-D-glutamate--2,6-diaminopimelate ligase</fullName>
        <ecNumber evidence="7">6.3.2.13</ecNumber>
    </recommendedName>
    <alternativeName>
        <fullName evidence="7">Meso-A2pm-adding enzyme</fullName>
    </alternativeName>
    <alternativeName>
        <fullName evidence="7">Meso-diaminopimelate-adding enzyme</fullName>
    </alternativeName>
    <alternativeName>
        <fullName evidence="7">UDP-MurNAc-L-Ala-D-Glu:meso-diaminopimelate ligase</fullName>
    </alternativeName>
    <alternativeName>
        <fullName evidence="7">UDP-MurNAc-tripeptide synthetase</fullName>
    </alternativeName>
    <alternativeName>
        <fullName evidence="7">UDP-N-acetylmuramyl-tripeptide synthetase</fullName>
    </alternativeName>
</protein>
<keyword evidence="7 12" id="KW-0436">Ligase</keyword>
<comment type="function">
    <text evidence="7">Catalyzes the addition of meso-diaminopimelic acid to the nucleotide precursor UDP-N-acetylmuramoyl-L-alanyl-D-glutamate (UMAG) in the biosynthesis of bacterial cell-wall peptidoglycan.</text>
</comment>
<feature type="binding site" evidence="7">
    <location>
        <position position="494"/>
    </location>
    <ligand>
        <name>meso-2,6-diaminopimelate</name>
        <dbReference type="ChEBI" id="CHEBI:57791"/>
    </ligand>
</feature>
<dbReference type="NCBIfam" id="NF001126">
    <property type="entry name" value="PRK00139.1-4"/>
    <property type="match status" value="1"/>
</dbReference>
<evidence type="ECO:0000256" key="8">
    <source>
        <dbReference type="RuleBase" id="RU004135"/>
    </source>
</evidence>
<evidence type="ECO:0000256" key="4">
    <source>
        <dbReference type="ARBA" id="ARBA00022984"/>
    </source>
</evidence>
<comment type="pathway">
    <text evidence="7 8">Cell wall biogenesis; peptidoglycan biosynthesis.</text>
</comment>
<keyword evidence="7" id="KW-0547">Nucleotide-binding</keyword>
<feature type="domain" description="Mur ligase central" evidence="11">
    <location>
        <begin position="128"/>
        <end position="341"/>
    </location>
</feature>
<dbReference type="InterPro" id="IPR035911">
    <property type="entry name" value="MurE/MurF_N"/>
</dbReference>
<feature type="binding site" evidence="7">
    <location>
        <position position="490"/>
    </location>
    <ligand>
        <name>meso-2,6-diaminopimelate</name>
        <dbReference type="ChEBI" id="CHEBI:57791"/>
    </ligand>
</feature>
<dbReference type="PANTHER" id="PTHR23135:SF4">
    <property type="entry name" value="UDP-N-ACETYLMURAMOYL-L-ALANYL-D-GLUTAMATE--2,6-DIAMINOPIMELATE LIGASE MURE HOMOLOG, CHLOROPLASTIC"/>
    <property type="match status" value="1"/>
</dbReference>
<keyword evidence="7" id="KW-0963">Cytoplasm</keyword>
<evidence type="ECO:0000259" key="10">
    <source>
        <dbReference type="Pfam" id="PF02875"/>
    </source>
</evidence>
<gene>
    <name evidence="7" type="primary">murE</name>
    <name evidence="12" type="ORF">BE15_46475</name>
</gene>
<dbReference type="Gene3D" id="3.40.1190.10">
    <property type="entry name" value="Mur-like, catalytic domain"/>
    <property type="match status" value="1"/>
</dbReference>
<sequence length="534" mass="55669">MTERDPRDAAVAETELALRLGDVLREIPGAALSPAEAAGLLVTGVHLDSRKVAEGDIFVARAGERAHGEQFIPEAVARGARAIILARESAADTLGAARVEVPDVPLALAQAAAVVYGHPTFTLEVVGITGTNGKTTTAHLVQACVDRCGGRAGIVGTLGYRFDDLDVPASHTSPEADELARVAAAMVERGATHLVMEVSSIALAAKRADATRFRIAVFTNLTQDHLDYHGTMEAYAAAKARLFVDLGPGAAVINVDDPFGRRLVEMIAPGGLSRPAASTLARYSTEVGAGPDTAEVAPIELAHTASGIFLRARTPAGEVAIRSHLLGAYNASNLLAALAVAYLLGFDVEDAAAALSSPIQVAGRLERCDTPGADDVIVLVDYAHTPDALARVLASVRALSEGRVLCVFGCGGDRDPLKRPRMGEAVSRGADVAFVTNDNPRSEDARAIADAILPGLAAGRARVVVELDRARAIERAVLEAEPGDLVLIAGKGHEPYQIIGGVTLPFDDRDEARRALAARRSRSLAARQSHGGAA</sequence>
<dbReference type="InterPro" id="IPR005761">
    <property type="entry name" value="UDP-N-AcMur-Glu-dNH2Pim_ligase"/>
</dbReference>
<dbReference type="GO" id="GO:0005737">
    <property type="term" value="C:cytoplasm"/>
    <property type="evidence" value="ECO:0007669"/>
    <property type="project" value="UniProtKB-SubCell"/>
</dbReference>
<evidence type="ECO:0000313" key="13">
    <source>
        <dbReference type="Proteomes" id="UP000075260"/>
    </source>
</evidence>
<comment type="caution">
    <text evidence="12">The sequence shown here is derived from an EMBL/GenBank/DDBJ whole genome shotgun (WGS) entry which is preliminary data.</text>
</comment>
<dbReference type="EMBL" id="JEMA01000601">
    <property type="protein sequence ID" value="KYF68000.1"/>
    <property type="molecule type" value="Genomic_DNA"/>
</dbReference>
<comment type="PTM">
    <text evidence="7">Carboxylation is probably crucial for Mg(2+) binding and, consequently, for the gamma-phosphate positioning of ATP.</text>
</comment>
<feature type="domain" description="Mur ligase C-terminal" evidence="10">
    <location>
        <begin position="363"/>
        <end position="492"/>
    </location>
</feature>
<keyword evidence="4 7" id="KW-0573">Peptidoglycan synthesis</keyword>
<feature type="binding site" evidence="7">
    <location>
        <begin position="438"/>
        <end position="441"/>
    </location>
    <ligand>
        <name>meso-2,6-diaminopimelate</name>
        <dbReference type="ChEBI" id="CHEBI:57791"/>
    </ligand>
</feature>
<dbReference type="GO" id="GO:0000287">
    <property type="term" value="F:magnesium ion binding"/>
    <property type="evidence" value="ECO:0007669"/>
    <property type="project" value="UniProtKB-UniRule"/>
</dbReference>
<feature type="binding site" evidence="7">
    <location>
        <position position="207"/>
    </location>
    <ligand>
        <name>UDP-N-acetyl-alpha-D-muramoyl-L-alanyl-D-glutamate</name>
        <dbReference type="ChEBI" id="CHEBI:83900"/>
    </ligand>
</feature>
<evidence type="ECO:0000256" key="2">
    <source>
        <dbReference type="ARBA" id="ARBA00022618"/>
    </source>
</evidence>
<dbReference type="NCBIfam" id="NF001124">
    <property type="entry name" value="PRK00139.1-2"/>
    <property type="match status" value="1"/>
</dbReference>
<dbReference type="Pfam" id="PF02875">
    <property type="entry name" value="Mur_ligase_C"/>
    <property type="match status" value="1"/>
</dbReference>
<dbReference type="Gene3D" id="3.90.190.20">
    <property type="entry name" value="Mur ligase, C-terminal domain"/>
    <property type="match status" value="1"/>
</dbReference>
<feature type="short sequence motif" description="Meso-diaminopimelate recognition motif" evidence="7">
    <location>
        <begin position="438"/>
        <end position="441"/>
    </location>
</feature>
<feature type="binding site" evidence="7">
    <location>
        <begin position="130"/>
        <end position="136"/>
    </location>
    <ligand>
        <name>ATP</name>
        <dbReference type="ChEBI" id="CHEBI:30616"/>
    </ligand>
</feature>
<dbReference type="InterPro" id="IPR004101">
    <property type="entry name" value="Mur_ligase_C"/>
</dbReference>
<keyword evidence="5 7" id="KW-0131">Cell cycle</keyword>
<feature type="domain" description="Mur ligase N-terminal catalytic" evidence="9">
    <location>
        <begin position="42"/>
        <end position="114"/>
    </location>
</feature>
<dbReference type="Proteomes" id="UP000075260">
    <property type="component" value="Unassembled WGS sequence"/>
</dbReference>
<evidence type="ECO:0000259" key="9">
    <source>
        <dbReference type="Pfam" id="PF01225"/>
    </source>
</evidence>
<evidence type="ECO:0000256" key="6">
    <source>
        <dbReference type="ARBA" id="ARBA00023316"/>
    </source>
</evidence>
<comment type="subcellular location">
    <subcellularLocation>
        <location evidence="7 8">Cytoplasm</location>
    </subcellularLocation>
</comment>
<dbReference type="InterPro" id="IPR013221">
    <property type="entry name" value="Mur_ligase_cen"/>
</dbReference>
<dbReference type="InterPro" id="IPR036615">
    <property type="entry name" value="Mur_ligase_C_dom_sf"/>
</dbReference>
<dbReference type="PANTHER" id="PTHR23135">
    <property type="entry name" value="MUR LIGASE FAMILY MEMBER"/>
    <property type="match status" value="1"/>
</dbReference>
<reference evidence="12 13" key="1">
    <citation type="submission" date="2014-02" db="EMBL/GenBank/DDBJ databases">
        <title>The small core and large imbalanced accessory genome model reveals a collaborative survival strategy of Sorangium cellulosum strains in nature.</title>
        <authorList>
            <person name="Han K."/>
            <person name="Peng R."/>
            <person name="Blom J."/>
            <person name="Li Y.-Z."/>
        </authorList>
    </citation>
    <scope>NUCLEOTIDE SEQUENCE [LARGE SCALE GENOMIC DNA]</scope>
    <source>
        <strain evidence="12 13">So0008-312</strain>
    </source>
</reference>
<feature type="binding site" evidence="7">
    <location>
        <position position="414"/>
    </location>
    <ligand>
        <name>meso-2,6-diaminopimelate</name>
        <dbReference type="ChEBI" id="CHEBI:57791"/>
    </ligand>
</feature>
<keyword evidence="7" id="KW-0067">ATP-binding</keyword>
<dbReference type="RefSeq" id="WP_061609424.1">
    <property type="nucleotide sequence ID" value="NZ_JEMA01000601.1"/>
</dbReference>
<dbReference type="GO" id="GO:0051301">
    <property type="term" value="P:cell division"/>
    <property type="evidence" value="ECO:0007669"/>
    <property type="project" value="UniProtKB-KW"/>
</dbReference>
<evidence type="ECO:0000313" key="12">
    <source>
        <dbReference type="EMBL" id="KYF68000.1"/>
    </source>
</evidence>
<feature type="modified residue" description="N6-carboxylysine" evidence="7">
    <location>
        <position position="239"/>
    </location>
</feature>
<dbReference type="GO" id="GO:0008765">
    <property type="term" value="F:UDP-N-acetylmuramoylalanyl-D-glutamate-2,6-diaminopimelate ligase activity"/>
    <property type="evidence" value="ECO:0007669"/>
    <property type="project" value="UniProtKB-UniRule"/>
</dbReference>
<feature type="binding site" evidence="7">
    <location>
        <position position="47"/>
    </location>
    <ligand>
        <name>UDP-N-acetyl-alpha-D-muramoyl-L-alanyl-D-glutamate</name>
        <dbReference type="ChEBI" id="CHEBI:83900"/>
    </ligand>
</feature>
<keyword evidence="3 7" id="KW-0133">Cell shape</keyword>
<comment type="similarity">
    <text evidence="1 7">Belongs to the MurCDEF family. MurE subfamily.</text>
</comment>
<dbReference type="InterPro" id="IPR036565">
    <property type="entry name" value="Mur-like_cat_sf"/>
</dbReference>
<dbReference type="OrthoDB" id="9800958at2"/>
<keyword evidence="2 7" id="KW-0132">Cell division</keyword>
<organism evidence="12 13">
    <name type="scientific">Sorangium cellulosum</name>
    <name type="common">Polyangium cellulosum</name>
    <dbReference type="NCBI Taxonomy" id="56"/>
    <lineage>
        <taxon>Bacteria</taxon>
        <taxon>Pseudomonadati</taxon>
        <taxon>Myxococcota</taxon>
        <taxon>Polyangia</taxon>
        <taxon>Polyangiales</taxon>
        <taxon>Polyangiaceae</taxon>
        <taxon>Sorangium</taxon>
    </lineage>
</organism>
<dbReference type="SUPFAM" id="SSF53244">
    <property type="entry name" value="MurD-like peptide ligases, peptide-binding domain"/>
    <property type="match status" value="1"/>
</dbReference>
<dbReference type="GO" id="GO:0071555">
    <property type="term" value="P:cell wall organization"/>
    <property type="evidence" value="ECO:0007669"/>
    <property type="project" value="UniProtKB-KW"/>
</dbReference>
<name>A0A150QJ71_SORCE</name>
<dbReference type="HAMAP" id="MF_00208">
    <property type="entry name" value="MurE"/>
    <property type="match status" value="1"/>
</dbReference>
<dbReference type="GO" id="GO:0005524">
    <property type="term" value="F:ATP binding"/>
    <property type="evidence" value="ECO:0007669"/>
    <property type="project" value="UniProtKB-UniRule"/>
</dbReference>
<comment type="caution">
    <text evidence="7">Lacks conserved residue(s) required for the propagation of feature annotation.</text>
</comment>
<accession>A0A150QJ71</accession>
<dbReference type="SUPFAM" id="SSF53623">
    <property type="entry name" value="MurD-like peptide ligases, catalytic domain"/>
    <property type="match status" value="1"/>
</dbReference>
<dbReference type="AlphaFoldDB" id="A0A150QJ71"/>
<feature type="binding site" evidence="7">
    <location>
        <position position="49"/>
    </location>
    <ligand>
        <name>UDP-N-acetyl-alpha-D-muramoyl-L-alanyl-D-glutamate</name>
        <dbReference type="ChEBI" id="CHEBI:83900"/>
    </ligand>
</feature>
<dbReference type="Gene3D" id="3.40.1390.10">
    <property type="entry name" value="MurE/MurF, N-terminal domain"/>
    <property type="match status" value="1"/>
</dbReference>